<comment type="caution">
    <text evidence="8">The sequence shown here is derived from an EMBL/GenBank/DDBJ whole genome shotgun (WGS) entry which is preliminary data.</text>
</comment>
<accession>A0ABT5NCA6</accession>
<evidence type="ECO:0000313" key="8">
    <source>
        <dbReference type="EMBL" id="MDD0985028.1"/>
    </source>
</evidence>
<evidence type="ECO:0000313" key="9">
    <source>
        <dbReference type="Proteomes" id="UP001148189"/>
    </source>
</evidence>
<feature type="region of interest" description="Disordered" evidence="5">
    <location>
        <begin position="23"/>
        <end position="49"/>
    </location>
</feature>
<evidence type="ECO:0000256" key="2">
    <source>
        <dbReference type="ARBA" id="ARBA00022723"/>
    </source>
</evidence>
<dbReference type="PANTHER" id="PTHR30600">
    <property type="entry name" value="CYTOCHROME C PEROXIDASE-RELATED"/>
    <property type="match status" value="1"/>
</dbReference>
<dbReference type="EMBL" id="JAMDHD010000014">
    <property type="protein sequence ID" value="MDD0985028.1"/>
    <property type="molecule type" value="Genomic_DNA"/>
</dbReference>
<feature type="compositionally biased region" description="Polar residues" evidence="5">
    <location>
        <begin position="39"/>
        <end position="49"/>
    </location>
</feature>
<evidence type="ECO:0000256" key="6">
    <source>
        <dbReference type="SAM" id="SignalP"/>
    </source>
</evidence>
<evidence type="ECO:0000259" key="7">
    <source>
        <dbReference type="PROSITE" id="PS51007"/>
    </source>
</evidence>
<feature type="domain" description="Cytochrome c" evidence="7">
    <location>
        <begin position="344"/>
        <end position="476"/>
    </location>
</feature>
<dbReference type="PANTHER" id="PTHR30600:SF4">
    <property type="entry name" value="CYTOCHROME C DOMAIN-CONTAINING PROTEIN"/>
    <property type="match status" value="1"/>
</dbReference>
<dbReference type="RefSeq" id="WP_115128850.1">
    <property type="nucleotide sequence ID" value="NZ_JAMDGV010000020.1"/>
</dbReference>
<dbReference type="Pfam" id="PF06537">
    <property type="entry name" value="DHOR"/>
    <property type="match status" value="1"/>
</dbReference>
<keyword evidence="9" id="KW-1185">Reference proteome</keyword>
<evidence type="ECO:0000256" key="1">
    <source>
        <dbReference type="ARBA" id="ARBA00022617"/>
    </source>
</evidence>
<dbReference type="Proteomes" id="UP001148189">
    <property type="component" value="Unassembled WGS sequence"/>
</dbReference>
<evidence type="ECO:0000256" key="3">
    <source>
        <dbReference type="ARBA" id="ARBA00023004"/>
    </source>
</evidence>
<gene>
    <name evidence="8" type="ORF">M5G21_08650</name>
</gene>
<dbReference type="PIRSF" id="PIRSF028099">
    <property type="entry name" value="DUF1111"/>
    <property type="match status" value="1"/>
</dbReference>
<dbReference type="InterPro" id="IPR010538">
    <property type="entry name" value="DHOR"/>
</dbReference>
<dbReference type="Gene3D" id="1.10.760.10">
    <property type="entry name" value="Cytochrome c-like domain"/>
    <property type="match status" value="1"/>
</dbReference>
<dbReference type="InterPro" id="IPR051395">
    <property type="entry name" value="Cytochrome_c_Peroxidase/MauG"/>
</dbReference>
<evidence type="ECO:0000256" key="5">
    <source>
        <dbReference type="SAM" id="MobiDB-lite"/>
    </source>
</evidence>
<keyword evidence="3 4" id="KW-0408">Iron</keyword>
<dbReference type="PROSITE" id="PS51007">
    <property type="entry name" value="CYTC"/>
    <property type="match status" value="1"/>
</dbReference>
<reference evidence="8" key="1">
    <citation type="submission" date="2022-05" db="EMBL/GenBank/DDBJ databases">
        <title>Novel Pseudomonas spp. Isolated from a Rainbow Trout Aquaculture Facility.</title>
        <authorList>
            <person name="Testerman T."/>
            <person name="Graf J."/>
        </authorList>
    </citation>
    <scope>NUCLEOTIDE SEQUENCE</scope>
    <source>
        <strain evidence="8">ID1050</strain>
    </source>
</reference>
<evidence type="ECO:0000256" key="4">
    <source>
        <dbReference type="PROSITE-ProRule" id="PRU00433"/>
    </source>
</evidence>
<proteinExistence type="predicted"/>
<organism evidence="8 9">
    <name type="scientific">Pseudomonas shahriarae</name>
    <dbReference type="NCBI Taxonomy" id="2745512"/>
    <lineage>
        <taxon>Bacteria</taxon>
        <taxon>Pseudomonadati</taxon>
        <taxon>Pseudomonadota</taxon>
        <taxon>Gammaproteobacteria</taxon>
        <taxon>Pseudomonadales</taxon>
        <taxon>Pseudomonadaceae</taxon>
        <taxon>Pseudomonas</taxon>
    </lineage>
</organism>
<dbReference type="InterPro" id="IPR009056">
    <property type="entry name" value="Cyt_c-like_dom"/>
</dbReference>
<feature type="signal peptide" evidence="6">
    <location>
        <begin position="1"/>
        <end position="19"/>
    </location>
</feature>
<dbReference type="SUPFAM" id="SSF46626">
    <property type="entry name" value="Cytochrome c"/>
    <property type="match status" value="1"/>
</dbReference>
<keyword evidence="1 4" id="KW-0349">Heme</keyword>
<sequence>MPRLLLRLSALLMAVSLSACDDAPPPTFTQAEPGEARSGGSTTVRKTDQNAFSLPSANLAPTRRLDFSVGNSFFRNPWVIAPATTTARDGLGPLFNTNACQNCHIKDGRGHPPAPEANNAVSMLVRLSIPDSPPYAKVIEQLGIVPEPVYGGQLQDMAVPGVVPEGKVRVDYTPVNVTFKDGTVVELRKPSLQITQLGYGPMHPDTRFSARVAPPMIGLGLLEAISDADILQNASKRPDKNGVLGRPNWVWDDAQQKTVLGRFGWKAGQPNLNQQNVHAFSGDMGLTTSLRPMDDCTDAQVACKQAPNGNGENGEQEVSDNILRLVLFYTRNLAVPARRDVNAQQVLDGKNLFFQAGCQACHTPKFTTASNAAEPELANQVIRPYSDLLLHDMGEGLADNRSEFKAGGRDWRTPPLWGIGLTQNVSGHTQFLHDGRARNLLEAVLWHGGEAQAAQQQVLSFNAQQRAALLAFLNSL</sequence>
<dbReference type="InterPro" id="IPR036909">
    <property type="entry name" value="Cyt_c-like_dom_sf"/>
</dbReference>
<protein>
    <submittedName>
        <fullName evidence="8">C-type cytochrome</fullName>
    </submittedName>
</protein>
<dbReference type="PROSITE" id="PS51257">
    <property type="entry name" value="PROKAR_LIPOPROTEIN"/>
    <property type="match status" value="1"/>
</dbReference>
<name>A0ABT5NCA6_9PSED</name>
<keyword evidence="6" id="KW-0732">Signal</keyword>
<keyword evidence="2 4" id="KW-0479">Metal-binding</keyword>
<feature type="chain" id="PRO_5045328572" evidence="6">
    <location>
        <begin position="20"/>
        <end position="476"/>
    </location>
</feature>